<dbReference type="EMBL" id="KQ030856">
    <property type="protein sequence ID" value="KJZ68587.1"/>
    <property type="molecule type" value="Genomic_DNA"/>
</dbReference>
<evidence type="ECO:0008006" key="3">
    <source>
        <dbReference type="Google" id="ProtNLM"/>
    </source>
</evidence>
<dbReference type="PANTHER" id="PTHR31569">
    <property type="entry name" value="SWIM-TYPE DOMAIN-CONTAINING PROTEIN"/>
    <property type="match status" value="1"/>
</dbReference>
<dbReference type="PANTHER" id="PTHR31569:SF4">
    <property type="entry name" value="SWIM-TYPE DOMAIN-CONTAINING PROTEIN"/>
    <property type="match status" value="1"/>
</dbReference>
<accession>A0A0F7ZW96</accession>
<evidence type="ECO:0000313" key="2">
    <source>
        <dbReference type="Proteomes" id="UP000054481"/>
    </source>
</evidence>
<dbReference type="InterPro" id="IPR052579">
    <property type="entry name" value="Zinc_finger_SWIM"/>
</dbReference>
<organism evidence="1 2">
    <name type="scientific">Hirsutella minnesotensis 3608</name>
    <dbReference type="NCBI Taxonomy" id="1043627"/>
    <lineage>
        <taxon>Eukaryota</taxon>
        <taxon>Fungi</taxon>
        <taxon>Dikarya</taxon>
        <taxon>Ascomycota</taxon>
        <taxon>Pezizomycotina</taxon>
        <taxon>Sordariomycetes</taxon>
        <taxon>Hypocreomycetidae</taxon>
        <taxon>Hypocreales</taxon>
        <taxon>Ophiocordycipitaceae</taxon>
        <taxon>Hirsutella</taxon>
    </lineage>
</organism>
<reference evidence="1 2" key="1">
    <citation type="journal article" date="2014" name="Genome Biol. Evol.">
        <title>Comparative genomics and transcriptomics analyses reveal divergent lifestyle features of nematode endoparasitic fungus Hirsutella minnesotensis.</title>
        <authorList>
            <person name="Lai Y."/>
            <person name="Liu K."/>
            <person name="Zhang X."/>
            <person name="Zhang X."/>
            <person name="Li K."/>
            <person name="Wang N."/>
            <person name="Shu C."/>
            <person name="Wu Y."/>
            <person name="Wang C."/>
            <person name="Bushley K.E."/>
            <person name="Xiang M."/>
            <person name="Liu X."/>
        </authorList>
    </citation>
    <scope>NUCLEOTIDE SEQUENCE [LARGE SCALE GENOMIC DNA]</scope>
    <source>
        <strain evidence="1 2">3608</strain>
    </source>
</reference>
<evidence type="ECO:0000313" key="1">
    <source>
        <dbReference type="EMBL" id="KJZ68587.1"/>
    </source>
</evidence>
<name>A0A0F7ZW96_9HYPO</name>
<dbReference type="AlphaFoldDB" id="A0A0F7ZW96"/>
<dbReference type="Proteomes" id="UP000054481">
    <property type="component" value="Unassembled WGS sequence"/>
</dbReference>
<sequence length="182" mass="20298">MAQAAFGEDVLPPEGIHETRESLLAAINSWAKPRGYAFTTGKSTKTANRRVKVTYAYDRYKAPPSPRIDRIRQTSSRRTGCKFSVLAKQSREGGSWVLAHRPDRECARHNHPPSDDPSAHPAHRSIEGQDAITISNLVMSGSTARDIRTYLHNNSSTLATQRDVYNRIAATRRDLRKGQSSI</sequence>
<keyword evidence="2" id="KW-1185">Reference proteome</keyword>
<dbReference type="OrthoDB" id="1421156at2759"/>
<gene>
    <name evidence="1" type="ORF">HIM_12020</name>
</gene>
<protein>
    <recommendedName>
        <fullName evidence="3">FAR1 domain-containing protein</fullName>
    </recommendedName>
</protein>
<proteinExistence type="predicted"/>